<keyword evidence="8" id="KW-0812">Transmembrane</keyword>
<evidence type="ECO:0000313" key="10">
    <source>
        <dbReference type="Proteomes" id="UP000612585"/>
    </source>
</evidence>
<dbReference type="InterPro" id="IPR018181">
    <property type="entry name" value="Heat_shock_70_CS"/>
</dbReference>
<feature type="compositionally biased region" description="Low complexity" evidence="7">
    <location>
        <begin position="376"/>
        <end position="391"/>
    </location>
</feature>
<keyword evidence="8" id="KW-1133">Transmembrane helix</keyword>
<evidence type="ECO:0000256" key="2">
    <source>
        <dbReference type="ARBA" id="ARBA00022741"/>
    </source>
</evidence>
<dbReference type="GO" id="GO:0005524">
    <property type="term" value="F:ATP binding"/>
    <property type="evidence" value="ECO:0007669"/>
    <property type="project" value="UniProtKB-KW"/>
</dbReference>
<feature type="compositionally biased region" description="Gly residues" evidence="7">
    <location>
        <begin position="520"/>
        <end position="537"/>
    </location>
</feature>
<organism evidence="9 10">
    <name type="scientific">Virgisporangium aurantiacum</name>
    <dbReference type="NCBI Taxonomy" id="175570"/>
    <lineage>
        <taxon>Bacteria</taxon>
        <taxon>Bacillati</taxon>
        <taxon>Actinomycetota</taxon>
        <taxon>Actinomycetes</taxon>
        <taxon>Micromonosporales</taxon>
        <taxon>Micromonosporaceae</taxon>
        <taxon>Virgisporangium</taxon>
    </lineage>
</organism>
<feature type="transmembrane region" description="Helical" evidence="8">
    <location>
        <begin position="653"/>
        <end position="675"/>
    </location>
</feature>
<keyword evidence="3 6" id="KW-0067">ATP-binding</keyword>
<keyword evidence="5" id="KW-0143">Chaperone</keyword>
<protein>
    <recommendedName>
        <fullName evidence="11">Hsp70 protein</fullName>
    </recommendedName>
</protein>
<comment type="caution">
    <text evidence="9">The sequence shown here is derived from an EMBL/GenBank/DDBJ whole genome shotgun (WGS) entry which is preliminary data.</text>
</comment>
<dbReference type="PROSITE" id="PS01036">
    <property type="entry name" value="HSP70_3"/>
    <property type="match status" value="1"/>
</dbReference>
<gene>
    <name evidence="9" type="ORF">Vau01_054280</name>
</gene>
<keyword evidence="8" id="KW-0472">Membrane</keyword>
<evidence type="ECO:0000256" key="8">
    <source>
        <dbReference type="SAM" id="Phobius"/>
    </source>
</evidence>
<dbReference type="GO" id="GO:0140662">
    <property type="term" value="F:ATP-dependent protein folding chaperone"/>
    <property type="evidence" value="ECO:0007669"/>
    <property type="project" value="InterPro"/>
</dbReference>
<dbReference type="Pfam" id="PF00012">
    <property type="entry name" value="HSP70"/>
    <property type="match status" value="1"/>
</dbReference>
<keyword evidence="4" id="KW-0346">Stress response</keyword>
<dbReference type="SUPFAM" id="SSF53067">
    <property type="entry name" value="Actin-like ATPase domain"/>
    <property type="match status" value="2"/>
</dbReference>
<feature type="compositionally biased region" description="Low complexity" evidence="7">
    <location>
        <begin position="500"/>
        <end position="519"/>
    </location>
</feature>
<evidence type="ECO:0000256" key="6">
    <source>
        <dbReference type="RuleBase" id="RU003322"/>
    </source>
</evidence>
<reference evidence="9" key="1">
    <citation type="submission" date="2021-01" db="EMBL/GenBank/DDBJ databases">
        <title>Whole genome shotgun sequence of Virgisporangium aurantiacum NBRC 16421.</title>
        <authorList>
            <person name="Komaki H."/>
            <person name="Tamura T."/>
        </authorList>
    </citation>
    <scope>NUCLEOTIDE SEQUENCE</scope>
    <source>
        <strain evidence="9">NBRC 16421</strain>
    </source>
</reference>
<comment type="similarity">
    <text evidence="1 6">Belongs to the heat shock protein 70 family.</text>
</comment>
<dbReference type="InterPro" id="IPR043129">
    <property type="entry name" value="ATPase_NBD"/>
</dbReference>
<evidence type="ECO:0000256" key="5">
    <source>
        <dbReference type="ARBA" id="ARBA00023186"/>
    </source>
</evidence>
<dbReference type="Proteomes" id="UP000612585">
    <property type="component" value="Unassembled WGS sequence"/>
</dbReference>
<feature type="region of interest" description="Disordered" evidence="7">
    <location>
        <begin position="376"/>
        <end position="644"/>
    </location>
</feature>
<sequence>MTRSISHSCGTVTAVPTGDLAIDYGTSNTVALVRGSDGRTRQLLFDGSPLLPSAVLAAADGGGLQAGRDAVRAARVDPARYEPNPKRRIDESEVLLGERVYPVGNLIAATLAMVRAEAQRITGDLPARVLLTHPVAWGATRRAVLSDACVRAGLPAPTLIPEPVAAATYFAALPYVRIGSGQAVVVYDLGAGTFDVSVVRKGQQGFETLGYNGLDDVGGLDLDAVVVQHALGPLAQANQPVWQRLTHPRSTDDRRHHRMLWDDAREAKETLSRQQKATFPLPLTDGDAMITRAEFERSAQPLLLRTVEVTTEAIRQSRVPADQLAGVFLVGGGSRIPLVATLLHQRQGVAPTALEQPEIVVAEGALAVVYGGGIRQPQQGSGGPPAAAGPVGRPPSPPVGVGAGGGRPPAANPPADRPQSGAGAGAATPGLLWPGATYTPPTQPPTPPLSGPPAQSPSNRSASGGAGSDDPFGPPPAFNVPQQPSMLWPDAPFEHGPPDSRSAGSARPGSGSARPTSGSGYAGGPASGGPASGGPASGGARPTSGSGYSGGPASGGARPTSGSGYGGGPASGGARPTSGSGYSGGPASGSARPTSGGGYGSGPSWPSTEPGGRGSAPPPGGSQGVAQNWSGGARPTPPSTGRAYGRPARARQVFAATDLLWLVPALVWIAVMFGVTRNDSKPALFTIASLALCLLGYPLDTRFGRRLPWWGKLAIPAVGGVAAGVALAATPYPTPFAVLALVATVGVAWLVMRRR</sequence>
<evidence type="ECO:0000256" key="7">
    <source>
        <dbReference type="SAM" id="MobiDB-lite"/>
    </source>
</evidence>
<evidence type="ECO:0008006" key="11">
    <source>
        <dbReference type="Google" id="ProtNLM"/>
    </source>
</evidence>
<dbReference type="InterPro" id="IPR013126">
    <property type="entry name" value="Hsp_70_fam"/>
</dbReference>
<dbReference type="PANTHER" id="PTHR19375">
    <property type="entry name" value="HEAT SHOCK PROTEIN 70KDA"/>
    <property type="match status" value="1"/>
</dbReference>
<dbReference type="PRINTS" id="PR00301">
    <property type="entry name" value="HEATSHOCK70"/>
</dbReference>
<keyword evidence="10" id="KW-1185">Reference proteome</keyword>
<feature type="compositionally biased region" description="Pro residues" evidence="7">
    <location>
        <begin position="441"/>
        <end position="455"/>
    </location>
</feature>
<keyword evidence="2 6" id="KW-0547">Nucleotide-binding</keyword>
<dbReference type="Gene3D" id="3.30.420.40">
    <property type="match status" value="2"/>
</dbReference>
<feature type="transmembrane region" description="Helical" evidence="8">
    <location>
        <begin position="735"/>
        <end position="752"/>
    </location>
</feature>
<feature type="compositionally biased region" description="Low complexity" evidence="7">
    <location>
        <begin position="417"/>
        <end position="440"/>
    </location>
</feature>
<dbReference type="Gene3D" id="3.90.640.10">
    <property type="entry name" value="Actin, Chain A, domain 4"/>
    <property type="match status" value="1"/>
</dbReference>
<evidence type="ECO:0000256" key="4">
    <source>
        <dbReference type="ARBA" id="ARBA00023016"/>
    </source>
</evidence>
<proteinExistence type="inferred from homology"/>
<accession>A0A8J4E3E2</accession>
<evidence type="ECO:0000256" key="3">
    <source>
        <dbReference type="ARBA" id="ARBA00022840"/>
    </source>
</evidence>
<evidence type="ECO:0000256" key="1">
    <source>
        <dbReference type="ARBA" id="ARBA00007381"/>
    </source>
</evidence>
<dbReference type="EMBL" id="BOPG01000033">
    <property type="protein sequence ID" value="GIJ57912.1"/>
    <property type="molecule type" value="Genomic_DNA"/>
</dbReference>
<evidence type="ECO:0000313" key="9">
    <source>
        <dbReference type="EMBL" id="GIJ57912.1"/>
    </source>
</evidence>
<dbReference type="AlphaFoldDB" id="A0A8J4E3E2"/>
<feature type="transmembrane region" description="Helical" evidence="8">
    <location>
        <begin position="681"/>
        <end position="697"/>
    </location>
</feature>
<name>A0A8J4E3E2_9ACTN</name>